<dbReference type="InterPro" id="IPR015943">
    <property type="entry name" value="WD40/YVTN_repeat-like_dom_sf"/>
</dbReference>
<gene>
    <name evidence="2" type="ORF">M23134_01390</name>
</gene>
<dbReference type="SUPFAM" id="SSF142921">
    <property type="entry name" value="WGR domain-like"/>
    <property type="match status" value="1"/>
</dbReference>
<dbReference type="Gene3D" id="2.20.140.10">
    <property type="entry name" value="WGR domain"/>
    <property type="match status" value="1"/>
</dbReference>
<evidence type="ECO:0000313" key="3">
    <source>
        <dbReference type="Proteomes" id="UP000004095"/>
    </source>
</evidence>
<evidence type="ECO:0000313" key="2">
    <source>
        <dbReference type="EMBL" id="EAY29334.1"/>
    </source>
</evidence>
<dbReference type="InterPro" id="IPR050458">
    <property type="entry name" value="LolB"/>
</dbReference>
<dbReference type="OrthoDB" id="9781333at2"/>
<evidence type="ECO:0000259" key="1">
    <source>
        <dbReference type="PROSITE" id="PS51977"/>
    </source>
</evidence>
<sequence>MTKTYLELSEDTGAAHKFYEVVIDDTELTIRYGRIGTDGTKSTKSFATNDAAVKEANKKIKAKKSKGYAEAVIGQRKKRAISRRSIASTKSTAKKSPVLWKFDSGSAAFGIYIDDRFCWMGNEDGAVYKLNHQGEVLNQYKLPDGVKCIIADSDWIYVGCDDGNVYDLTGKLPRKAYEIKEDVDIYWLDINSGLLGVSDSAGQVTVIDYDDEEQWSKKSTGSSGWMVRCDDAGRVYHGHSSGVSCYDGQTGNNLWNQGTKGSVMFGWRTQDTVLTGSSSAWLELFDKEGAKLAEMKGEGAFYSCAASDNNEFIFGGDSSSSVYCFDKAGKRLWKLATTCGSAYSMQYHNEKLYIVTTHGVLTCIDASAEAIKKAEEGELPQVKDIKAPKKQVAVVNTDVLEEAADDAQGVLLKCIKEGGKLRVRALSPGHEANWNVQFPKNLRKEGATYLVDEIRESGQGGFYRVFGNIFTKSE</sequence>
<keyword evidence="3" id="KW-1185">Reference proteome</keyword>
<dbReference type="Gene3D" id="2.130.10.10">
    <property type="entry name" value="YVTN repeat-like/Quinoprotein amine dehydrogenase"/>
    <property type="match status" value="2"/>
</dbReference>
<dbReference type="PANTHER" id="PTHR30634">
    <property type="entry name" value="OUTER MEMBRANE LOLAB LIPOPROTEIN INSERTION APPARATUS"/>
    <property type="match status" value="1"/>
</dbReference>
<dbReference type="InterPro" id="IPR049809">
    <property type="entry name" value="YehF/YfeS-like_WGR"/>
</dbReference>
<dbReference type="InterPro" id="IPR008893">
    <property type="entry name" value="WGR_domain"/>
</dbReference>
<dbReference type="SUPFAM" id="SSF50998">
    <property type="entry name" value="Quinoprotein alcohol dehydrogenase-like"/>
    <property type="match status" value="1"/>
</dbReference>
<dbReference type="RefSeq" id="WP_002696318.1">
    <property type="nucleotide sequence ID" value="NZ_AAWS01000011.1"/>
</dbReference>
<proteinExistence type="predicted"/>
<reference evidence="2 3" key="1">
    <citation type="submission" date="2007-01" db="EMBL/GenBank/DDBJ databases">
        <authorList>
            <person name="Haygood M."/>
            <person name="Podell S."/>
            <person name="Anderson C."/>
            <person name="Hopkinson B."/>
            <person name="Roe K."/>
            <person name="Barbeau K."/>
            <person name="Gaasterland T."/>
            <person name="Ferriera S."/>
            <person name="Johnson J."/>
            <person name="Kravitz S."/>
            <person name="Beeson K."/>
            <person name="Sutton G."/>
            <person name="Rogers Y.-H."/>
            <person name="Friedman R."/>
            <person name="Frazier M."/>
            <person name="Venter J.C."/>
        </authorList>
    </citation>
    <scope>NUCLEOTIDE SEQUENCE [LARGE SCALE GENOMIC DNA]</scope>
    <source>
        <strain evidence="2 3">ATCC 23134</strain>
    </source>
</reference>
<dbReference type="SMART" id="SM00773">
    <property type="entry name" value="WGR"/>
    <property type="match status" value="1"/>
</dbReference>
<organism evidence="2 3">
    <name type="scientific">Microscilla marina ATCC 23134</name>
    <dbReference type="NCBI Taxonomy" id="313606"/>
    <lineage>
        <taxon>Bacteria</taxon>
        <taxon>Pseudomonadati</taxon>
        <taxon>Bacteroidota</taxon>
        <taxon>Cytophagia</taxon>
        <taxon>Cytophagales</taxon>
        <taxon>Microscillaceae</taxon>
        <taxon>Microscilla</taxon>
    </lineage>
</organism>
<comment type="caution">
    <text evidence="2">The sequence shown here is derived from an EMBL/GenBank/DDBJ whole genome shotgun (WGS) entry which is preliminary data.</text>
</comment>
<dbReference type="eggNOG" id="COG1520">
    <property type="taxonomic scope" value="Bacteria"/>
</dbReference>
<name>A1ZJN1_MICM2</name>
<feature type="domain" description="WGR" evidence="1">
    <location>
        <begin position="1"/>
        <end position="81"/>
    </location>
</feature>
<dbReference type="Pfam" id="PF05406">
    <property type="entry name" value="WGR"/>
    <property type="match status" value="1"/>
</dbReference>
<dbReference type="eggNOG" id="COG3831">
    <property type="taxonomic scope" value="Bacteria"/>
</dbReference>
<dbReference type="CDD" id="cd07996">
    <property type="entry name" value="WGR_MMR_like"/>
    <property type="match status" value="1"/>
</dbReference>
<dbReference type="InterPro" id="IPR011047">
    <property type="entry name" value="Quinoprotein_ADH-like_sf"/>
</dbReference>
<dbReference type="EMBL" id="AAWS01000011">
    <property type="protein sequence ID" value="EAY29334.1"/>
    <property type="molecule type" value="Genomic_DNA"/>
</dbReference>
<dbReference type="PANTHER" id="PTHR30634:SF13">
    <property type="entry name" value="PROTEIN YEHF"/>
    <property type="match status" value="1"/>
</dbReference>
<dbReference type="Proteomes" id="UP000004095">
    <property type="component" value="Unassembled WGS sequence"/>
</dbReference>
<dbReference type="PROSITE" id="PS51977">
    <property type="entry name" value="WGR"/>
    <property type="match status" value="1"/>
</dbReference>
<protein>
    <submittedName>
        <fullName evidence="2">WGR domain family</fullName>
    </submittedName>
</protein>
<dbReference type="InterPro" id="IPR036930">
    <property type="entry name" value="WGR_dom_sf"/>
</dbReference>
<dbReference type="AlphaFoldDB" id="A1ZJN1"/>
<accession>A1ZJN1</accession>